<accession>V7DGS5</accession>
<dbReference type="AlphaFoldDB" id="V7DGS5"/>
<gene>
    <name evidence="1" type="ORF">O164_04930</name>
</gene>
<reference evidence="1 2" key="1">
    <citation type="submission" date="2013-10" db="EMBL/GenBank/DDBJ databases">
        <title>Whole Genome Shotgun Sequence of Pseudomonas taiwanensis SJ9.</title>
        <authorList>
            <person name="Hong S.-J."/>
            <person name="Shin J.-H."/>
        </authorList>
    </citation>
    <scope>NUCLEOTIDE SEQUENCE [LARGE SCALE GENOMIC DNA]</scope>
    <source>
        <strain evidence="1 2">SJ9</strain>
    </source>
</reference>
<comment type="caution">
    <text evidence="1">The sequence shown here is derived from an EMBL/GenBank/DDBJ whole genome shotgun (WGS) entry which is preliminary data.</text>
</comment>
<proteinExistence type="predicted"/>
<sequence>MRCSVGMVAAGAAVLAGILPTGLSGGGEGRVKIAFGRAGWVKPAPAPTL</sequence>
<dbReference type="EMBL" id="AXUP01000042">
    <property type="protein sequence ID" value="ESW40653.1"/>
    <property type="molecule type" value="Genomic_DNA"/>
</dbReference>
<organism evidence="1 2">
    <name type="scientific">Pseudomonas taiwanensis SJ9</name>
    <dbReference type="NCBI Taxonomy" id="1388762"/>
    <lineage>
        <taxon>Bacteria</taxon>
        <taxon>Pseudomonadati</taxon>
        <taxon>Pseudomonadota</taxon>
        <taxon>Gammaproteobacteria</taxon>
        <taxon>Pseudomonadales</taxon>
        <taxon>Pseudomonadaceae</taxon>
        <taxon>Pseudomonas</taxon>
    </lineage>
</organism>
<dbReference type="PATRIC" id="fig|1388762.3.peg.988"/>
<evidence type="ECO:0000313" key="1">
    <source>
        <dbReference type="EMBL" id="ESW40653.1"/>
    </source>
</evidence>
<dbReference type="Proteomes" id="UP000018511">
    <property type="component" value="Unassembled WGS sequence"/>
</dbReference>
<protein>
    <submittedName>
        <fullName evidence="1">Uncharacterized protein</fullName>
    </submittedName>
</protein>
<evidence type="ECO:0000313" key="2">
    <source>
        <dbReference type="Proteomes" id="UP000018511"/>
    </source>
</evidence>
<name>V7DGS5_9PSED</name>